<dbReference type="Proteomes" id="UP001176961">
    <property type="component" value="Unassembled WGS sequence"/>
</dbReference>
<evidence type="ECO:0000313" key="2">
    <source>
        <dbReference type="EMBL" id="CAJ0607173.1"/>
    </source>
</evidence>
<feature type="compositionally biased region" description="Basic and acidic residues" evidence="1">
    <location>
        <begin position="57"/>
        <end position="79"/>
    </location>
</feature>
<name>A0AA36MEM6_CYLNA</name>
<keyword evidence="3" id="KW-1185">Reference proteome</keyword>
<evidence type="ECO:0000256" key="1">
    <source>
        <dbReference type="SAM" id="MobiDB-lite"/>
    </source>
</evidence>
<gene>
    <name evidence="2" type="ORF">CYNAS_LOCUS19156</name>
</gene>
<evidence type="ECO:0000313" key="3">
    <source>
        <dbReference type="Proteomes" id="UP001176961"/>
    </source>
</evidence>
<dbReference type="EMBL" id="CATQJL010000316">
    <property type="protein sequence ID" value="CAJ0607173.1"/>
    <property type="molecule type" value="Genomic_DNA"/>
</dbReference>
<sequence length="94" mass="10374">MEGRYAHRNPPQSGVGDKSNEDKHSSAGREKNNNESSKQHHGNQESKTAKENLQADVSRDPTKESEGGAHAREGVKQDVRYGQSMKNKDEGGDR</sequence>
<reference evidence="2" key="1">
    <citation type="submission" date="2023-07" db="EMBL/GenBank/DDBJ databases">
        <authorList>
            <consortium name="CYATHOMIX"/>
        </authorList>
    </citation>
    <scope>NUCLEOTIDE SEQUENCE</scope>
    <source>
        <strain evidence="2">N/A</strain>
    </source>
</reference>
<dbReference type="AlphaFoldDB" id="A0AA36MEM6"/>
<proteinExistence type="predicted"/>
<protein>
    <submittedName>
        <fullName evidence="2">Uncharacterized protein</fullName>
    </submittedName>
</protein>
<comment type="caution">
    <text evidence="2">The sequence shown here is derived from an EMBL/GenBank/DDBJ whole genome shotgun (WGS) entry which is preliminary data.</text>
</comment>
<feature type="region of interest" description="Disordered" evidence="1">
    <location>
        <begin position="1"/>
        <end position="94"/>
    </location>
</feature>
<organism evidence="2 3">
    <name type="scientific">Cylicocyclus nassatus</name>
    <name type="common">Nematode worm</name>
    <dbReference type="NCBI Taxonomy" id="53992"/>
    <lineage>
        <taxon>Eukaryota</taxon>
        <taxon>Metazoa</taxon>
        <taxon>Ecdysozoa</taxon>
        <taxon>Nematoda</taxon>
        <taxon>Chromadorea</taxon>
        <taxon>Rhabditida</taxon>
        <taxon>Rhabditina</taxon>
        <taxon>Rhabditomorpha</taxon>
        <taxon>Strongyloidea</taxon>
        <taxon>Strongylidae</taxon>
        <taxon>Cylicocyclus</taxon>
    </lineage>
</organism>
<accession>A0AA36MEM6</accession>
<feature type="compositionally biased region" description="Basic and acidic residues" evidence="1">
    <location>
        <begin position="18"/>
        <end position="33"/>
    </location>
</feature>